<dbReference type="SMART" id="SM00987">
    <property type="entry name" value="UreE_C"/>
    <property type="match status" value="1"/>
</dbReference>
<evidence type="ECO:0000259" key="1">
    <source>
        <dbReference type="SMART" id="SM00986"/>
    </source>
</evidence>
<dbReference type="OrthoDB" id="9789139at2"/>
<feature type="domain" description="Uracil-DNA glycosylase-like" evidence="1">
    <location>
        <begin position="30"/>
        <end position="194"/>
    </location>
</feature>
<dbReference type="EMBL" id="SLWF01000002">
    <property type="protein sequence ID" value="TCN90325.1"/>
    <property type="molecule type" value="Genomic_DNA"/>
</dbReference>
<protein>
    <submittedName>
        <fullName evidence="2">Uracil-DNA glycosylase</fullName>
    </submittedName>
</protein>
<dbReference type="PANTHER" id="PTHR42160">
    <property type="entry name" value="URACIL-DNA GLYCOSYLASE SUPERFAMILY PROTEIN"/>
    <property type="match status" value="1"/>
</dbReference>
<dbReference type="AlphaFoldDB" id="A0A4R2FHJ4"/>
<evidence type="ECO:0000313" key="2">
    <source>
        <dbReference type="EMBL" id="TCN90325.1"/>
    </source>
</evidence>
<accession>A0A4R2FHJ4</accession>
<organism evidence="2 3">
    <name type="scientific">Shewanella fodinae</name>
    <dbReference type="NCBI Taxonomy" id="552357"/>
    <lineage>
        <taxon>Bacteria</taxon>
        <taxon>Pseudomonadati</taxon>
        <taxon>Pseudomonadota</taxon>
        <taxon>Gammaproteobacteria</taxon>
        <taxon>Alteromonadales</taxon>
        <taxon>Shewanellaceae</taxon>
        <taxon>Shewanella</taxon>
    </lineage>
</organism>
<name>A0A4R2FHJ4_9GAMM</name>
<dbReference type="SMART" id="SM00986">
    <property type="entry name" value="UDG"/>
    <property type="match status" value="1"/>
</dbReference>
<evidence type="ECO:0000313" key="3">
    <source>
        <dbReference type="Proteomes" id="UP000294832"/>
    </source>
</evidence>
<dbReference type="Gene3D" id="3.40.470.10">
    <property type="entry name" value="Uracil-DNA glycosylase-like domain"/>
    <property type="match status" value="1"/>
</dbReference>
<dbReference type="CDD" id="cd10033">
    <property type="entry name" value="UDG_like"/>
    <property type="match status" value="1"/>
</dbReference>
<dbReference type="InterPro" id="IPR047124">
    <property type="entry name" value="HI_0220.2"/>
</dbReference>
<dbReference type="RefSeq" id="WP_133037740.1">
    <property type="nucleotide sequence ID" value="NZ_SLWF01000002.1"/>
</dbReference>
<keyword evidence="3" id="KW-1185">Reference proteome</keyword>
<dbReference type="InterPro" id="IPR036895">
    <property type="entry name" value="Uracil-DNA_glycosylase-like_sf"/>
</dbReference>
<dbReference type="InterPro" id="IPR005122">
    <property type="entry name" value="Uracil-DNA_glycosylase-like"/>
</dbReference>
<comment type="caution">
    <text evidence="2">The sequence shown here is derived from an EMBL/GenBank/DDBJ whole genome shotgun (WGS) entry which is preliminary data.</text>
</comment>
<proteinExistence type="predicted"/>
<sequence length="203" mass="22630">MVIAASAILLQQINDCRLCQSHLPLPPKPILQAAAPARILIAGQAPGRITHERGRPFDDVSGDRLRQWLGVTREQFYNPDLFALVPMGFCYPGTQEKNGRRQGDLPPRPECAAAWRQPLLASLPNIQLTLLLGKYAMAWHLAGNPLAKANLSQAVAAWQSLWPQMLVLPHPSPRNRLWLKQHPLFEQTLLPLLQQRVAALMNG</sequence>
<dbReference type="PANTHER" id="PTHR42160:SF1">
    <property type="entry name" value="URACIL-DNA GLYCOSYLASE SUPERFAMILY PROTEIN"/>
    <property type="match status" value="1"/>
</dbReference>
<dbReference type="Proteomes" id="UP000294832">
    <property type="component" value="Unassembled WGS sequence"/>
</dbReference>
<dbReference type="Pfam" id="PF03167">
    <property type="entry name" value="UDG"/>
    <property type="match status" value="1"/>
</dbReference>
<reference evidence="2 3" key="1">
    <citation type="submission" date="2019-03" db="EMBL/GenBank/DDBJ databases">
        <title>Freshwater and sediment microbial communities from various areas in North America, analyzing microbe dynamics in response to fracking.</title>
        <authorList>
            <person name="Lamendella R."/>
        </authorList>
    </citation>
    <scope>NUCLEOTIDE SEQUENCE [LARGE SCALE GENOMIC DNA]</scope>
    <source>
        <strain evidence="2 3">74A</strain>
    </source>
</reference>
<dbReference type="SUPFAM" id="SSF52141">
    <property type="entry name" value="Uracil-DNA glycosylase-like"/>
    <property type="match status" value="1"/>
</dbReference>
<gene>
    <name evidence="2" type="ORF">EDC91_102243</name>
</gene>